<keyword evidence="9" id="KW-0735">Signal-anchor</keyword>
<sequence length="265" mass="30201">MPHLSVIIPAYNEEKRISKTLLAVDQYLTKQDYDYEILVVSDGSKDKTAEVVANFQKMVRNLRLIDNKENHGKGWVVRQGMLEAQGNFRVFMDADNATTIDHIEKAWPYFKQGYDVVIGTRDSRDHKEAKQAVSQPFLKRMLGDMGNILIQAVAVWGIWDTQCGFKVFSAKAAKEVFSRSLIDRWGFDIEALAVAKRLGFKIALIPVYWINDPDSKVNLKGYLKTFIELFQIKANLISDKYHLKSKKSIGSVGQEAEQNPNKKIV</sequence>
<evidence type="ECO:0000256" key="8">
    <source>
        <dbReference type="ARBA" id="ARBA00022824"/>
    </source>
</evidence>
<evidence type="ECO:0000256" key="11">
    <source>
        <dbReference type="ARBA" id="ARBA00023136"/>
    </source>
</evidence>
<evidence type="ECO:0000256" key="3">
    <source>
        <dbReference type="ARBA" id="ARBA00006739"/>
    </source>
</evidence>
<organism evidence="14 15">
    <name type="scientific">Candidatus Portnoybacteria bacterium CG11_big_fil_rev_8_21_14_0_20_40_15</name>
    <dbReference type="NCBI Taxonomy" id="1974817"/>
    <lineage>
        <taxon>Bacteria</taxon>
        <taxon>Candidatus Portnoyibacteriota</taxon>
    </lineage>
</organism>
<dbReference type="InterPro" id="IPR029044">
    <property type="entry name" value="Nucleotide-diphossugar_trans"/>
</dbReference>
<comment type="catalytic activity">
    <reaction evidence="12">
        <text>a di-trans,poly-cis-dolichyl phosphate + UDP-alpha-D-glucose = a di-trans,poly-cis-dolichyl beta-D-glucosyl phosphate + UDP</text>
        <dbReference type="Rhea" id="RHEA:15401"/>
        <dbReference type="Rhea" id="RHEA-COMP:19498"/>
        <dbReference type="Rhea" id="RHEA-COMP:19502"/>
        <dbReference type="ChEBI" id="CHEBI:57525"/>
        <dbReference type="ChEBI" id="CHEBI:57683"/>
        <dbReference type="ChEBI" id="CHEBI:58223"/>
        <dbReference type="ChEBI" id="CHEBI:58885"/>
        <dbReference type="EC" id="2.4.1.117"/>
    </reaction>
    <physiologicalReaction direction="left-to-right" evidence="12">
        <dbReference type="Rhea" id="RHEA:15402"/>
    </physiologicalReaction>
</comment>
<dbReference type="GO" id="GO:0006487">
    <property type="term" value="P:protein N-linked glycosylation"/>
    <property type="evidence" value="ECO:0007669"/>
    <property type="project" value="TreeGrafter"/>
</dbReference>
<dbReference type="PANTHER" id="PTHR10859:SF91">
    <property type="entry name" value="DOLICHYL-PHOSPHATE BETA-GLUCOSYLTRANSFERASE"/>
    <property type="match status" value="1"/>
</dbReference>
<dbReference type="EC" id="2.4.1.117" evidence="4"/>
<proteinExistence type="inferred from homology"/>
<name>A0A2H0KT83_9BACT</name>
<comment type="caution">
    <text evidence="14">The sequence shown here is derived from an EMBL/GenBank/DDBJ whole genome shotgun (WGS) entry which is preliminary data.</text>
</comment>
<evidence type="ECO:0000256" key="4">
    <source>
        <dbReference type="ARBA" id="ARBA00012583"/>
    </source>
</evidence>
<dbReference type="Gene3D" id="3.90.550.10">
    <property type="entry name" value="Spore Coat Polysaccharide Biosynthesis Protein SpsA, Chain A"/>
    <property type="match status" value="1"/>
</dbReference>
<evidence type="ECO:0000256" key="5">
    <source>
        <dbReference type="ARBA" id="ARBA00022676"/>
    </source>
</evidence>
<keyword evidence="7" id="KW-0812">Transmembrane</keyword>
<dbReference type="PANTHER" id="PTHR10859">
    <property type="entry name" value="GLYCOSYL TRANSFERASE"/>
    <property type="match status" value="1"/>
</dbReference>
<comment type="similarity">
    <text evidence="3">Belongs to the glycosyltransferase 2 family.</text>
</comment>
<evidence type="ECO:0000256" key="7">
    <source>
        <dbReference type="ARBA" id="ARBA00022692"/>
    </source>
</evidence>
<dbReference type="AlphaFoldDB" id="A0A2H0KT83"/>
<dbReference type="CDD" id="cd04188">
    <property type="entry name" value="DPG_synthase"/>
    <property type="match status" value="1"/>
</dbReference>
<dbReference type="SUPFAM" id="SSF53448">
    <property type="entry name" value="Nucleotide-diphospho-sugar transferases"/>
    <property type="match status" value="1"/>
</dbReference>
<evidence type="ECO:0000256" key="12">
    <source>
        <dbReference type="ARBA" id="ARBA00045097"/>
    </source>
</evidence>
<keyword evidence="10" id="KW-1133">Transmembrane helix</keyword>
<dbReference type="EMBL" id="PCVO01000028">
    <property type="protein sequence ID" value="PIQ75326.1"/>
    <property type="molecule type" value="Genomic_DNA"/>
</dbReference>
<keyword evidence="6" id="KW-0808">Transferase</keyword>
<evidence type="ECO:0000313" key="14">
    <source>
        <dbReference type="EMBL" id="PIQ75326.1"/>
    </source>
</evidence>
<evidence type="ECO:0000256" key="6">
    <source>
        <dbReference type="ARBA" id="ARBA00022679"/>
    </source>
</evidence>
<evidence type="ECO:0000259" key="13">
    <source>
        <dbReference type="Pfam" id="PF00535"/>
    </source>
</evidence>
<evidence type="ECO:0000256" key="2">
    <source>
        <dbReference type="ARBA" id="ARBA00004922"/>
    </source>
</evidence>
<feature type="domain" description="Glycosyltransferase 2-like" evidence="13">
    <location>
        <begin position="5"/>
        <end position="177"/>
    </location>
</feature>
<protein>
    <recommendedName>
        <fullName evidence="4">dolichyl-phosphate beta-glucosyltransferase</fullName>
        <ecNumber evidence="4">2.4.1.117</ecNumber>
    </recommendedName>
</protein>
<evidence type="ECO:0000256" key="9">
    <source>
        <dbReference type="ARBA" id="ARBA00022968"/>
    </source>
</evidence>
<evidence type="ECO:0000256" key="10">
    <source>
        <dbReference type="ARBA" id="ARBA00022989"/>
    </source>
</evidence>
<evidence type="ECO:0000256" key="1">
    <source>
        <dbReference type="ARBA" id="ARBA00004389"/>
    </source>
</evidence>
<evidence type="ECO:0000313" key="15">
    <source>
        <dbReference type="Proteomes" id="UP000229317"/>
    </source>
</evidence>
<dbReference type="InterPro" id="IPR001173">
    <property type="entry name" value="Glyco_trans_2-like"/>
</dbReference>
<dbReference type="Proteomes" id="UP000229317">
    <property type="component" value="Unassembled WGS sequence"/>
</dbReference>
<dbReference type="Pfam" id="PF00535">
    <property type="entry name" value="Glycos_transf_2"/>
    <property type="match status" value="1"/>
</dbReference>
<reference evidence="14 15" key="1">
    <citation type="submission" date="2017-09" db="EMBL/GenBank/DDBJ databases">
        <title>Depth-based differentiation of microbial function through sediment-hosted aquifers and enrichment of novel symbionts in the deep terrestrial subsurface.</title>
        <authorList>
            <person name="Probst A.J."/>
            <person name="Ladd B."/>
            <person name="Jarett J.K."/>
            <person name="Geller-Mcgrath D.E."/>
            <person name="Sieber C.M."/>
            <person name="Emerson J.B."/>
            <person name="Anantharaman K."/>
            <person name="Thomas B.C."/>
            <person name="Malmstrom R."/>
            <person name="Stieglmeier M."/>
            <person name="Klingl A."/>
            <person name="Woyke T."/>
            <person name="Ryan C.M."/>
            <person name="Banfield J.F."/>
        </authorList>
    </citation>
    <scope>NUCLEOTIDE SEQUENCE [LARGE SCALE GENOMIC DNA]</scope>
    <source>
        <strain evidence="14">CG11_big_fil_rev_8_21_14_0_20_40_15</strain>
    </source>
</reference>
<accession>A0A2H0KT83</accession>
<keyword evidence="8" id="KW-0256">Endoplasmic reticulum</keyword>
<keyword evidence="5" id="KW-0328">Glycosyltransferase</keyword>
<dbReference type="InterPro" id="IPR035518">
    <property type="entry name" value="DPG_synthase"/>
</dbReference>
<gene>
    <name evidence="14" type="ORF">COV84_01840</name>
</gene>
<comment type="pathway">
    <text evidence="2">Protein modification; protein glycosylation.</text>
</comment>
<comment type="subcellular location">
    <subcellularLocation>
        <location evidence="1">Endoplasmic reticulum membrane</location>
        <topology evidence="1">Single-pass membrane protein</topology>
    </subcellularLocation>
</comment>
<dbReference type="GO" id="GO:0004581">
    <property type="term" value="F:dolichyl-phosphate beta-glucosyltransferase activity"/>
    <property type="evidence" value="ECO:0007669"/>
    <property type="project" value="UniProtKB-EC"/>
</dbReference>
<keyword evidence="11" id="KW-0472">Membrane</keyword>